<accession>A0A087SZI9</accession>
<dbReference type="Proteomes" id="UP000054359">
    <property type="component" value="Unassembled WGS sequence"/>
</dbReference>
<gene>
    <name evidence="1" type="ORF">X975_20600</name>
</gene>
<keyword evidence="2" id="KW-1185">Reference proteome</keyword>
<protein>
    <submittedName>
        <fullName evidence="1">Uncharacterized protein</fullName>
    </submittedName>
</protein>
<sequence length="81" mass="9377">MKNEQCKKSIFMVSKIKAKKGLSWKCHTQKMCTCVTTWMASIISHISFTSFTFTEVSSVSLDVTRPCCLVLNDRYLFLMKR</sequence>
<name>A0A087SZI9_STEMI</name>
<feature type="non-terminal residue" evidence="1">
    <location>
        <position position="81"/>
    </location>
</feature>
<dbReference type="EMBL" id="KK112688">
    <property type="protein sequence ID" value="KFM58278.1"/>
    <property type="molecule type" value="Genomic_DNA"/>
</dbReference>
<evidence type="ECO:0000313" key="1">
    <source>
        <dbReference type="EMBL" id="KFM58278.1"/>
    </source>
</evidence>
<dbReference type="AlphaFoldDB" id="A0A087SZI9"/>
<evidence type="ECO:0000313" key="2">
    <source>
        <dbReference type="Proteomes" id="UP000054359"/>
    </source>
</evidence>
<proteinExistence type="predicted"/>
<organism evidence="1 2">
    <name type="scientific">Stegodyphus mimosarum</name>
    <name type="common">African social velvet spider</name>
    <dbReference type="NCBI Taxonomy" id="407821"/>
    <lineage>
        <taxon>Eukaryota</taxon>
        <taxon>Metazoa</taxon>
        <taxon>Ecdysozoa</taxon>
        <taxon>Arthropoda</taxon>
        <taxon>Chelicerata</taxon>
        <taxon>Arachnida</taxon>
        <taxon>Araneae</taxon>
        <taxon>Araneomorphae</taxon>
        <taxon>Entelegynae</taxon>
        <taxon>Eresoidea</taxon>
        <taxon>Eresidae</taxon>
        <taxon>Stegodyphus</taxon>
    </lineage>
</organism>
<reference evidence="1 2" key="1">
    <citation type="submission" date="2013-11" db="EMBL/GenBank/DDBJ databases">
        <title>Genome sequencing of Stegodyphus mimosarum.</title>
        <authorList>
            <person name="Bechsgaard J."/>
        </authorList>
    </citation>
    <scope>NUCLEOTIDE SEQUENCE [LARGE SCALE GENOMIC DNA]</scope>
</reference>